<accession>A0AAD7MFK5</accession>
<gene>
    <name evidence="1" type="ORF">B0H16DRAFT_1340204</name>
</gene>
<reference evidence="1" key="1">
    <citation type="submission" date="2023-03" db="EMBL/GenBank/DDBJ databases">
        <title>Massive genome expansion in bonnet fungi (Mycena s.s.) driven by repeated elements and novel gene families across ecological guilds.</title>
        <authorList>
            <consortium name="Lawrence Berkeley National Laboratory"/>
            <person name="Harder C.B."/>
            <person name="Miyauchi S."/>
            <person name="Viragh M."/>
            <person name="Kuo A."/>
            <person name="Thoen E."/>
            <person name="Andreopoulos B."/>
            <person name="Lu D."/>
            <person name="Skrede I."/>
            <person name="Drula E."/>
            <person name="Henrissat B."/>
            <person name="Morin E."/>
            <person name="Kohler A."/>
            <person name="Barry K."/>
            <person name="LaButti K."/>
            <person name="Morin E."/>
            <person name="Salamov A."/>
            <person name="Lipzen A."/>
            <person name="Mereny Z."/>
            <person name="Hegedus B."/>
            <person name="Baldrian P."/>
            <person name="Stursova M."/>
            <person name="Weitz H."/>
            <person name="Taylor A."/>
            <person name="Grigoriev I.V."/>
            <person name="Nagy L.G."/>
            <person name="Martin F."/>
            <person name="Kauserud H."/>
        </authorList>
    </citation>
    <scope>NUCLEOTIDE SEQUENCE</scope>
    <source>
        <strain evidence="1">CBHHK182m</strain>
    </source>
</reference>
<name>A0AAD7MFK5_9AGAR</name>
<keyword evidence="2" id="KW-1185">Reference proteome</keyword>
<protein>
    <submittedName>
        <fullName evidence="1">Uncharacterized protein</fullName>
    </submittedName>
</protein>
<proteinExistence type="predicted"/>
<dbReference type="Proteomes" id="UP001215598">
    <property type="component" value="Unassembled WGS sequence"/>
</dbReference>
<evidence type="ECO:0000313" key="2">
    <source>
        <dbReference type="Proteomes" id="UP001215598"/>
    </source>
</evidence>
<evidence type="ECO:0000313" key="1">
    <source>
        <dbReference type="EMBL" id="KAJ7715104.1"/>
    </source>
</evidence>
<dbReference type="EMBL" id="JARKIB010000314">
    <property type="protein sequence ID" value="KAJ7715104.1"/>
    <property type="molecule type" value="Genomic_DNA"/>
</dbReference>
<sequence>MRYTVDSVPPIIMITVDCGNMLFSRSLLFDVDGSMVVSRLRGIIYWGDAHFTARYISSHGSVWFHDGITTGRDCIEEGHIDSINLSSLVQARGKIALVLIYAVEE</sequence>
<organism evidence="1 2">
    <name type="scientific">Mycena metata</name>
    <dbReference type="NCBI Taxonomy" id="1033252"/>
    <lineage>
        <taxon>Eukaryota</taxon>
        <taxon>Fungi</taxon>
        <taxon>Dikarya</taxon>
        <taxon>Basidiomycota</taxon>
        <taxon>Agaricomycotina</taxon>
        <taxon>Agaricomycetes</taxon>
        <taxon>Agaricomycetidae</taxon>
        <taxon>Agaricales</taxon>
        <taxon>Marasmiineae</taxon>
        <taxon>Mycenaceae</taxon>
        <taxon>Mycena</taxon>
    </lineage>
</organism>
<dbReference type="AlphaFoldDB" id="A0AAD7MFK5"/>
<comment type="caution">
    <text evidence="1">The sequence shown here is derived from an EMBL/GenBank/DDBJ whole genome shotgun (WGS) entry which is preliminary data.</text>
</comment>